<comment type="caution">
    <text evidence="1">The sequence shown here is derived from an EMBL/GenBank/DDBJ whole genome shotgun (WGS) entry which is preliminary data.</text>
</comment>
<protein>
    <submittedName>
        <fullName evidence="1">Signal recognition particle, alpha subunit, N-terminal-domain-containing protein</fullName>
    </submittedName>
</protein>
<dbReference type="Proteomes" id="UP000615446">
    <property type="component" value="Unassembled WGS sequence"/>
</dbReference>
<gene>
    <name evidence="1" type="ORF">RCL2_001273800</name>
</gene>
<dbReference type="AlphaFoldDB" id="A0A8H3LHR6"/>
<evidence type="ECO:0000313" key="2">
    <source>
        <dbReference type="Proteomes" id="UP000615446"/>
    </source>
</evidence>
<sequence length="141" mass="16176">MSDEKISYMGENDIENEFFVLLQTLILPITMTDKLNQVCLPFFAGILDINLTSAIFTKDLILIIKRWIKRSLLQYYDMIKCCKTSVRNLNALDQIQVLNFMYVGLIFHHEIIGNVAFVSFEEPFGTEGSLYPVLTIIGLSE</sequence>
<accession>A0A8H3LHR6</accession>
<evidence type="ECO:0000313" key="1">
    <source>
        <dbReference type="EMBL" id="GES85634.1"/>
    </source>
</evidence>
<dbReference type="EMBL" id="BLAL01000156">
    <property type="protein sequence ID" value="GES85634.1"/>
    <property type="molecule type" value="Genomic_DNA"/>
</dbReference>
<proteinExistence type="predicted"/>
<organism evidence="1 2">
    <name type="scientific">Rhizophagus clarus</name>
    <dbReference type="NCBI Taxonomy" id="94130"/>
    <lineage>
        <taxon>Eukaryota</taxon>
        <taxon>Fungi</taxon>
        <taxon>Fungi incertae sedis</taxon>
        <taxon>Mucoromycota</taxon>
        <taxon>Glomeromycotina</taxon>
        <taxon>Glomeromycetes</taxon>
        <taxon>Glomerales</taxon>
        <taxon>Glomeraceae</taxon>
        <taxon>Rhizophagus</taxon>
    </lineage>
</organism>
<reference evidence="1" key="1">
    <citation type="submission" date="2019-10" db="EMBL/GenBank/DDBJ databases">
        <title>Conservation and host-specific expression of non-tandemly repeated heterogenous ribosome RNA gene in arbuscular mycorrhizal fungi.</title>
        <authorList>
            <person name="Maeda T."/>
            <person name="Kobayashi Y."/>
            <person name="Nakagawa T."/>
            <person name="Ezawa T."/>
            <person name="Yamaguchi K."/>
            <person name="Bino T."/>
            <person name="Nishimoto Y."/>
            <person name="Shigenobu S."/>
            <person name="Kawaguchi M."/>
        </authorList>
    </citation>
    <scope>NUCLEOTIDE SEQUENCE</scope>
    <source>
        <strain evidence="1">HR1</strain>
    </source>
</reference>
<name>A0A8H3LHR6_9GLOM</name>